<name>R7W8S8_AEGTA</name>
<accession>R7W8S8</accession>
<dbReference type="InterPro" id="IPR008930">
    <property type="entry name" value="Terpenoid_cyclase/PrenylTrfase"/>
</dbReference>
<keyword evidence="1" id="KW-0479">Metal-binding</keyword>
<dbReference type="InterPro" id="IPR008949">
    <property type="entry name" value="Isoprenoid_synthase_dom_sf"/>
</dbReference>
<sequence length="559" mass="64366">MAEGIIPFQSIVAQEVELVTYFILISHTRLLLAYASLDPTPLAPGATSSSTTTPVLNLSSHEVIAGLRKPRPYTPIAWGDFFLNHNPCTQSQYLAMKDMASIKNERVRKFILDAGCSSDLAMKIDLVDTLERTGVAYHYGQEIEELLHGMHSEENVFGDNLCVTAMRFYLLRKHGYNISPDVFLKFKDDQGNFASNDVNSLLALYNAPYLRIHGEEMLDDDVTFTKTQLQSMVEHLEPRLAEEVLCTLETPHFRRVERVETRRYIAVYEKKATRDEDILEFAKFDFNILQTLYCEELKALTIWWKDLKSQANPQFARDRIVEVHFWILGVLYEPQYSYPRIMLTKLVLFMSLLDDLYDNYSTTEESNIFTAAMQRYSTCGGMMIDVVKCYHAEVNWRDEHFVPTTVEEHLQLSMASSACMHIISLVFISLGDVTTKDNLEWAFSYPKFIRGVCIVGRIGNDMVSHEREQGSNHMVSTVQTCTIEHGITVVEANEKLKVIIEEAWMDIVHERLLKKHSMVLLEKATNLARTMDFMYKREDEYTLSFSLKKTLTSLYVNFI</sequence>
<dbReference type="InterPro" id="IPR001906">
    <property type="entry name" value="Terpene_synth_N"/>
</dbReference>
<dbReference type="GO" id="GO:0016114">
    <property type="term" value="P:terpenoid biosynthetic process"/>
    <property type="evidence" value="ECO:0007669"/>
    <property type="project" value="InterPro"/>
</dbReference>
<dbReference type="Gene3D" id="1.50.10.130">
    <property type="entry name" value="Terpene synthase, N-terminal domain"/>
    <property type="match status" value="1"/>
</dbReference>
<dbReference type="AlphaFoldDB" id="R7W8S8"/>
<feature type="domain" description="Terpene synthase metal-binding" evidence="3">
    <location>
        <begin position="382"/>
        <end position="506"/>
    </location>
</feature>
<dbReference type="GO" id="GO:0000287">
    <property type="term" value="F:magnesium ion binding"/>
    <property type="evidence" value="ECO:0007669"/>
    <property type="project" value="InterPro"/>
</dbReference>
<dbReference type="Pfam" id="PF03936">
    <property type="entry name" value="Terpene_synth_C"/>
    <property type="match status" value="2"/>
</dbReference>
<evidence type="ECO:0000259" key="2">
    <source>
        <dbReference type="Pfam" id="PF01397"/>
    </source>
</evidence>
<evidence type="ECO:0000259" key="3">
    <source>
        <dbReference type="Pfam" id="PF03936"/>
    </source>
</evidence>
<dbReference type="SUPFAM" id="SSF48239">
    <property type="entry name" value="Terpenoid cyclases/Protein prenyltransferases"/>
    <property type="match status" value="1"/>
</dbReference>
<dbReference type="PANTHER" id="PTHR31225">
    <property type="entry name" value="OS04G0344100 PROTEIN-RELATED"/>
    <property type="match status" value="1"/>
</dbReference>
<dbReference type="Pfam" id="PF01397">
    <property type="entry name" value="Terpene_synth"/>
    <property type="match status" value="1"/>
</dbReference>
<feature type="domain" description="Terpene synthase metal-binding" evidence="3">
    <location>
        <begin position="305"/>
        <end position="377"/>
    </location>
</feature>
<dbReference type="InterPro" id="IPR005630">
    <property type="entry name" value="Terpene_synthase_metal-bd"/>
</dbReference>
<dbReference type="InterPro" id="IPR036965">
    <property type="entry name" value="Terpene_synth_N_sf"/>
</dbReference>
<reference evidence="4" key="1">
    <citation type="submission" date="2015-06" db="UniProtKB">
        <authorList>
            <consortium name="EnsemblPlants"/>
        </authorList>
    </citation>
    <scope>IDENTIFICATION</scope>
</reference>
<dbReference type="Gene3D" id="1.10.600.10">
    <property type="entry name" value="Farnesyl Diphosphate Synthase"/>
    <property type="match status" value="2"/>
</dbReference>
<dbReference type="PANTHER" id="PTHR31225:SF158">
    <property type="entry name" value="(E)-BETA-CARYOPHYLLENE SYNTHASE"/>
    <property type="match status" value="1"/>
</dbReference>
<evidence type="ECO:0000256" key="1">
    <source>
        <dbReference type="ARBA" id="ARBA00022723"/>
    </source>
</evidence>
<feature type="domain" description="Terpene synthase N-terminal" evidence="2">
    <location>
        <begin position="78"/>
        <end position="247"/>
    </location>
</feature>
<proteinExistence type="predicted"/>
<dbReference type="GO" id="GO:0010333">
    <property type="term" value="F:terpene synthase activity"/>
    <property type="evidence" value="ECO:0007669"/>
    <property type="project" value="InterPro"/>
</dbReference>
<dbReference type="InterPro" id="IPR050148">
    <property type="entry name" value="Terpene_synthase-like"/>
</dbReference>
<dbReference type="EnsemblPlants" id="EMT18346">
    <property type="protein sequence ID" value="EMT18346"/>
    <property type="gene ID" value="F775_10660"/>
</dbReference>
<evidence type="ECO:0000313" key="4">
    <source>
        <dbReference type="EnsemblPlants" id="EMT18346"/>
    </source>
</evidence>
<protein>
    <submittedName>
        <fullName evidence="4">(+)-delta-cadinene synthase isozyme XC1</fullName>
    </submittedName>
</protein>
<organism evidence="4">
    <name type="scientific">Aegilops tauschii</name>
    <name type="common">Tausch's goatgrass</name>
    <name type="synonym">Aegilops squarrosa</name>
    <dbReference type="NCBI Taxonomy" id="37682"/>
    <lineage>
        <taxon>Eukaryota</taxon>
        <taxon>Viridiplantae</taxon>
        <taxon>Streptophyta</taxon>
        <taxon>Embryophyta</taxon>
        <taxon>Tracheophyta</taxon>
        <taxon>Spermatophyta</taxon>
        <taxon>Magnoliopsida</taxon>
        <taxon>Liliopsida</taxon>
        <taxon>Poales</taxon>
        <taxon>Poaceae</taxon>
        <taxon>BOP clade</taxon>
        <taxon>Pooideae</taxon>
        <taxon>Triticodae</taxon>
        <taxon>Triticeae</taxon>
        <taxon>Triticinae</taxon>
        <taxon>Aegilops</taxon>
    </lineage>
</organism>
<dbReference type="SUPFAM" id="SSF48576">
    <property type="entry name" value="Terpenoid synthases"/>
    <property type="match status" value="1"/>
</dbReference>